<evidence type="ECO:0000256" key="16">
    <source>
        <dbReference type="ARBA" id="ARBA00023180"/>
    </source>
</evidence>
<evidence type="ECO:0000256" key="3">
    <source>
        <dbReference type="ARBA" id="ARBA00010217"/>
    </source>
</evidence>
<sequence length="697" mass="77268">MSMHSSNRACFLSSSTFLATNSFPAMTNMKRASFLPPLLLLPLFGLAVATFAAGDDRFIFSGFTQSSLALDGSVVVTQGGLLDMSNGTNNVKSHALYPAPLHFRNSSDGKVQSFSAAIVFCIVGAYPGVSANGMAFFIAPSKNFSDALLTQYFGILKPNNNDNLFVIEIDTFQNPDIQDINDNHIGIDINSALSLQSHAAGFYEDSNGAFKNLTLNAQIELQLWVDYEEEGTRINVTLAPLHVGKPSRPLLSATYDLSTVLTDTAYIGFSSTAEIMNTRHYVLGWSFGMNRQAAPSIDISKLPKVPRLRQKAQSKLLAIILPIATAALIISIGTVVILTVRRRWRYMEVREDWESEFGPHRFSYKDLFHATQGFKSMNLVGAGGFGEVYKGVLKLSKKEIAVKRMSHESRQGMKEFITEVVSIGKLRHRNLVQLLGYCRRKGELMLVYDYMSNGSLDRLIHHQEDGKSTLNWAQRFQVIKGIATGLLYLHEKWEKVVVHRDIKASNVLLDDEMNGRLGDFGLARLYDHGADPQSTHMVGTMGYLAPELVRTGKASPRTDVYAFGMFLLEVTCGQKPMKQDAEGNQVFLVDWVLEHWNNRMLSKTVDARLQGDYGVDEACLVQKIGLLCLHPFPGSRPSMREVVQYLDGETPLPELKTTQLSVDMQGLMQDNGFSTTVMSYPQLMSSFGAVSDLSGGR</sequence>
<dbReference type="InterPro" id="IPR001220">
    <property type="entry name" value="Legume_lectin_dom"/>
</dbReference>
<dbReference type="Pfam" id="PF00139">
    <property type="entry name" value="Lectin_legB"/>
    <property type="match status" value="1"/>
</dbReference>
<dbReference type="InterPro" id="IPR008271">
    <property type="entry name" value="Ser/Thr_kinase_AS"/>
</dbReference>
<dbReference type="FunFam" id="2.60.120.200:FF:000051">
    <property type="entry name" value="L-type lectin-domain containing receptor kinase V.9"/>
    <property type="match status" value="1"/>
</dbReference>
<dbReference type="PANTHER" id="PTHR27007">
    <property type="match status" value="1"/>
</dbReference>
<feature type="transmembrane region" description="Helical" evidence="18">
    <location>
        <begin position="114"/>
        <end position="139"/>
    </location>
</feature>
<evidence type="ECO:0000256" key="18">
    <source>
        <dbReference type="SAM" id="Phobius"/>
    </source>
</evidence>
<name>F2D2F3_HORVV</name>
<proteinExistence type="evidence at transcript level"/>
<dbReference type="CDD" id="cd14066">
    <property type="entry name" value="STKc_IRAK"/>
    <property type="match status" value="1"/>
</dbReference>
<dbReference type="SUPFAM" id="SSF49899">
    <property type="entry name" value="Concanavalin A-like lectins/glucanases"/>
    <property type="match status" value="1"/>
</dbReference>
<dbReference type="FunFam" id="3.30.200.20:FF:000811">
    <property type="entry name" value="L-type lectin-domain containing receptor kinase V.9"/>
    <property type="match status" value="1"/>
</dbReference>
<evidence type="ECO:0000256" key="17">
    <source>
        <dbReference type="PROSITE-ProRule" id="PRU10141"/>
    </source>
</evidence>
<feature type="binding site" evidence="17">
    <location>
        <position position="403"/>
    </location>
    <ligand>
        <name>ATP</name>
        <dbReference type="ChEBI" id="CHEBI:30616"/>
    </ligand>
</feature>
<evidence type="ECO:0000256" key="13">
    <source>
        <dbReference type="ARBA" id="ARBA00022989"/>
    </source>
</evidence>
<dbReference type="RefSeq" id="XP_044950875.1">
    <property type="nucleotide sequence ID" value="XM_045094940.1"/>
</dbReference>
<dbReference type="HOGENOM" id="CLU_000288_62_3_1"/>
<dbReference type="PROSITE" id="PS50011">
    <property type="entry name" value="PROTEIN_KINASE_DOM"/>
    <property type="match status" value="1"/>
</dbReference>
<keyword evidence="6" id="KW-0808">Transferase</keyword>
<dbReference type="PROSITE" id="PS00108">
    <property type="entry name" value="PROTEIN_KINASE_ST"/>
    <property type="match status" value="1"/>
</dbReference>
<evidence type="ECO:0000256" key="1">
    <source>
        <dbReference type="ARBA" id="ARBA00004479"/>
    </source>
</evidence>
<dbReference type="Proteomes" id="UP000011116">
    <property type="component" value="Chromosome 6H"/>
</dbReference>
<keyword evidence="13 18" id="KW-1133">Transmembrane helix</keyword>
<dbReference type="GO" id="GO:0042742">
    <property type="term" value="P:defense response to bacterium"/>
    <property type="evidence" value="ECO:0000318"/>
    <property type="project" value="GO_Central"/>
</dbReference>
<keyword evidence="22" id="KW-1185">Reference proteome</keyword>
<dbReference type="InterPro" id="IPR017441">
    <property type="entry name" value="Protein_kinase_ATP_BS"/>
</dbReference>
<keyword evidence="16" id="KW-0325">Glycoprotein</keyword>
<evidence type="ECO:0000256" key="14">
    <source>
        <dbReference type="ARBA" id="ARBA00023136"/>
    </source>
</evidence>
<dbReference type="EC" id="2.7.11.1" evidence="4"/>
<dbReference type="GeneID" id="123401206"/>
<dbReference type="GO" id="GO:0005886">
    <property type="term" value="C:plasma membrane"/>
    <property type="evidence" value="ECO:0000318"/>
    <property type="project" value="GO_Central"/>
</dbReference>
<reference evidence="21" key="4">
    <citation type="submission" date="2022-01" db="UniProtKB">
        <authorList>
            <consortium name="EnsemblPlants"/>
        </authorList>
    </citation>
    <scope>IDENTIFICATION</scope>
    <source>
        <strain evidence="21">subsp. vulgare</strain>
    </source>
</reference>
<dbReference type="GO" id="GO:0005524">
    <property type="term" value="F:ATP binding"/>
    <property type="evidence" value="ECO:0007669"/>
    <property type="project" value="UniProtKB-UniRule"/>
</dbReference>
<keyword evidence="7 18" id="KW-0812">Transmembrane</keyword>
<comment type="similarity">
    <text evidence="2">In the N-terminal section; belongs to the leguminous lectin family.</text>
</comment>
<evidence type="ECO:0000256" key="2">
    <source>
        <dbReference type="ARBA" id="ARBA00008536"/>
    </source>
</evidence>
<organism evidence="20">
    <name type="scientific">Hordeum vulgare subsp. vulgare</name>
    <name type="common">Domesticated barley</name>
    <dbReference type="NCBI Taxonomy" id="112509"/>
    <lineage>
        <taxon>Eukaryota</taxon>
        <taxon>Viridiplantae</taxon>
        <taxon>Streptophyta</taxon>
        <taxon>Embryophyta</taxon>
        <taxon>Tracheophyta</taxon>
        <taxon>Spermatophyta</taxon>
        <taxon>Magnoliopsida</taxon>
        <taxon>Liliopsida</taxon>
        <taxon>Poales</taxon>
        <taxon>Poaceae</taxon>
        <taxon>BOP clade</taxon>
        <taxon>Pooideae</taxon>
        <taxon>Triticodae</taxon>
        <taxon>Triticeae</taxon>
        <taxon>Hordeinae</taxon>
        <taxon>Hordeum</taxon>
    </lineage>
</organism>
<keyword evidence="15" id="KW-0675">Receptor</keyword>
<keyword evidence="8" id="KW-0732">Signal</keyword>
<evidence type="ECO:0000256" key="6">
    <source>
        <dbReference type="ARBA" id="ARBA00022679"/>
    </source>
</evidence>
<keyword evidence="5" id="KW-0723">Serine/threonine-protein kinase</keyword>
<evidence type="ECO:0000256" key="15">
    <source>
        <dbReference type="ARBA" id="ARBA00023170"/>
    </source>
</evidence>
<dbReference type="InterPro" id="IPR000719">
    <property type="entry name" value="Prot_kinase_dom"/>
</dbReference>
<dbReference type="EMBL" id="AK358060">
    <property type="protein sequence ID" value="BAJ89274.1"/>
    <property type="molecule type" value="mRNA"/>
</dbReference>
<evidence type="ECO:0000313" key="21">
    <source>
        <dbReference type="EnsemblPlants" id="HORVU.MOREX.r3.6HG0623120.1.CDS1"/>
    </source>
</evidence>
<dbReference type="Gramene" id="HORVU.MOREX.r3.6HG0623120.1">
    <property type="protein sequence ID" value="HORVU.MOREX.r3.6HG0623120.1.CDS1"/>
    <property type="gene ID" value="HORVU.MOREX.r3.6HG0623120"/>
</dbReference>
<dbReference type="EnsemblPlants" id="HORVU.MOREX.r3.6HG0623120.1">
    <property type="protein sequence ID" value="HORVU.MOREX.r3.6HG0623120.1.CDS1"/>
    <property type="gene ID" value="HORVU.MOREX.r3.6HG0623120"/>
</dbReference>
<dbReference type="InterPro" id="IPR050528">
    <property type="entry name" value="L-type_Lectin-RKs"/>
</dbReference>
<comment type="similarity">
    <text evidence="3">In the C-terminal section; belongs to the protein kinase superfamily. Ser/Thr protein kinase family.</text>
</comment>
<dbReference type="InterPro" id="IPR011009">
    <property type="entry name" value="Kinase-like_dom_sf"/>
</dbReference>
<dbReference type="GO" id="GO:0030246">
    <property type="term" value="F:carbohydrate binding"/>
    <property type="evidence" value="ECO:0007669"/>
    <property type="project" value="UniProtKB-KW"/>
</dbReference>
<evidence type="ECO:0000256" key="10">
    <source>
        <dbReference type="ARBA" id="ARBA00022741"/>
    </source>
</evidence>
<dbReference type="Gene3D" id="2.60.120.200">
    <property type="match status" value="1"/>
</dbReference>
<dbReference type="AlphaFoldDB" id="F2D2F3"/>
<dbReference type="GO" id="GO:0002229">
    <property type="term" value="P:defense response to oomycetes"/>
    <property type="evidence" value="ECO:0000318"/>
    <property type="project" value="GO_Central"/>
</dbReference>
<dbReference type="OrthoDB" id="543442at2759"/>
<reference evidence="21" key="3">
    <citation type="submission" date="2020-10" db="EMBL/GenBank/DDBJ databases">
        <authorList>
            <person name="Scholz U."/>
            <person name="Mascher M."/>
            <person name="Fiebig A."/>
        </authorList>
    </citation>
    <scope>NUCLEOTIDE SEQUENCE [LARGE SCALE GENOMIC DNA]</scope>
    <source>
        <strain evidence="21">cv. Morex</strain>
    </source>
</reference>
<accession>F2D2F3</accession>
<feature type="domain" description="Protein kinase" evidence="19">
    <location>
        <begin position="374"/>
        <end position="655"/>
    </location>
</feature>
<keyword evidence="10 17" id="KW-0547">Nucleotide-binding</keyword>
<evidence type="ECO:0000256" key="11">
    <source>
        <dbReference type="ARBA" id="ARBA00022777"/>
    </source>
</evidence>
<dbReference type="Gene3D" id="1.10.510.10">
    <property type="entry name" value="Transferase(Phosphotransferase) domain 1"/>
    <property type="match status" value="1"/>
</dbReference>
<dbReference type="Pfam" id="PF00069">
    <property type="entry name" value="Pkinase"/>
    <property type="match status" value="1"/>
</dbReference>
<evidence type="ECO:0000256" key="5">
    <source>
        <dbReference type="ARBA" id="ARBA00022527"/>
    </source>
</evidence>
<gene>
    <name evidence="21" type="primary">LOC123401206</name>
</gene>
<dbReference type="FunFam" id="1.10.510.10:FF:000517">
    <property type="entry name" value="Putative receptor kinase Lecrk"/>
    <property type="match status" value="1"/>
</dbReference>
<evidence type="ECO:0000256" key="4">
    <source>
        <dbReference type="ARBA" id="ARBA00012513"/>
    </source>
</evidence>
<evidence type="ECO:0000256" key="9">
    <source>
        <dbReference type="ARBA" id="ARBA00022734"/>
    </source>
</evidence>
<dbReference type="Gene3D" id="3.30.200.20">
    <property type="entry name" value="Phosphorylase Kinase, domain 1"/>
    <property type="match status" value="1"/>
</dbReference>
<comment type="subcellular location">
    <subcellularLocation>
        <location evidence="1">Membrane</location>
        <topology evidence="1">Single-pass type I membrane protein</topology>
    </subcellularLocation>
</comment>
<keyword evidence="9" id="KW-0430">Lectin</keyword>
<evidence type="ECO:0000256" key="8">
    <source>
        <dbReference type="ARBA" id="ARBA00022729"/>
    </source>
</evidence>
<keyword evidence="12 17" id="KW-0067">ATP-binding</keyword>
<feature type="transmembrane region" description="Helical" evidence="18">
    <location>
        <begin position="34"/>
        <end position="53"/>
    </location>
</feature>
<evidence type="ECO:0000256" key="12">
    <source>
        <dbReference type="ARBA" id="ARBA00022840"/>
    </source>
</evidence>
<dbReference type="KEGG" id="hvg:123401206"/>
<dbReference type="SMART" id="SM00220">
    <property type="entry name" value="S_TKc"/>
    <property type="match status" value="1"/>
</dbReference>
<keyword evidence="11" id="KW-0418">Kinase</keyword>
<protein>
    <recommendedName>
        <fullName evidence="4">non-specific serine/threonine protein kinase</fullName>
        <ecNumber evidence="4">2.7.11.1</ecNumber>
    </recommendedName>
</protein>
<evidence type="ECO:0000313" key="22">
    <source>
        <dbReference type="Proteomes" id="UP000011116"/>
    </source>
</evidence>
<evidence type="ECO:0000256" key="7">
    <source>
        <dbReference type="ARBA" id="ARBA00022692"/>
    </source>
</evidence>
<dbReference type="PROSITE" id="PS00107">
    <property type="entry name" value="PROTEIN_KINASE_ATP"/>
    <property type="match status" value="1"/>
</dbReference>
<dbReference type="SMR" id="F2D2F3"/>
<dbReference type="GO" id="GO:0004675">
    <property type="term" value="F:transmembrane receptor protein serine/threonine kinase activity"/>
    <property type="evidence" value="ECO:0000318"/>
    <property type="project" value="GO_Central"/>
</dbReference>
<dbReference type="Gramene" id="HORVU.MOREX.r2.6HG0517070.1">
    <property type="protein sequence ID" value="HORVU.MOREX.r2.6HG0517070.1.CDS.1"/>
    <property type="gene ID" value="HORVU.MOREX.r2.6HG0517070"/>
</dbReference>
<reference evidence="20" key="1">
    <citation type="journal article" date="2011" name="Plant Physiol.">
        <title>Comprehensive sequence analysis of 24,783 barley full-length cDNAs derived from 12 clone libraries.</title>
        <authorList>
            <person name="Matsumoto T."/>
            <person name="Tanaka T."/>
            <person name="Sakai H."/>
            <person name="Amano N."/>
            <person name="Kanamori H."/>
            <person name="Kurita K."/>
            <person name="Kikuta A."/>
            <person name="Kamiya K."/>
            <person name="Yamamoto M."/>
            <person name="Ikawa H."/>
            <person name="Fujii N."/>
            <person name="Hori K."/>
            <person name="Itoh T."/>
            <person name="Sato K."/>
        </authorList>
    </citation>
    <scope>NUCLEOTIDE SEQUENCE</scope>
    <source>
        <tissue evidence="20">Shoot</tissue>
    </source>
</reference>
<keyword evidence="14 18" id="KW-0472">Membrane</keyword>
<dbReference type="CDD" id="cd06899">
    <property type="entry name" value="lectin_legume_LecRK_Arcelin_ConA"/>
    <property type="match status" value="1"/>
</dbReference>
<dbReference type="InterPro" id="IPR013320">
    <property type="entry name" value="ConA-like_dom_sf"/>
</dbReference>
<evidence type="ECO:0000313" key="20">
    <source>
        <dbReference type="EMBL" id="BAJ89274.1"/>
    </source>
</evidence>
<dbReference type="SUPFAM" id="SSF56112">
    <property type="entry name" value="Protein kinase-like (PK-like)"/>
    <property type="match status" value="1"/>
</dbReference>
<feature type="transmembrane region" description="Helical" evidence="18">
    <location>
        <begin position="316"/>
        <end position="340"/>
    </location>
</feature>
<reference evidence="22" key="2">
    <citation type="journal article" date="2012" name="Nature">
        <title>A physical, genetic and functional sequence assembly of the barley genome.</title>
        <authorList>
            <consortium name="The International Barley Genome Sequencing Consortium"/>
            <person name="Mayer K.F."/>
            <person name="Waugh R."/>
            <person name="Brown J.W."/>
            <person name="Schulman A."/>
            <person name="Langridge P."/>
            <person name="Platzer M."/>
            <person name="Fincher G.B."/>
            <person name="Muehlbauer G.J."/>
            <person name="Sato K."/>
            <person name="Close T.J."/>
            <person name="Wise R.P."/>
            <person name="Stein N."/>
        </authorList>
    </citation>
    <scope>NUCLEOTIDE SEQUENCE [LARGE SCALE GENOMIC DNA]</scope>
    <source>
        <strain evidence="22">cv. Morex</strain>
    </source>
</reference>
<evidence type="ECO:0000259" key="19">
    <source>
        <dbReference type="PROSITE" id="PS50011"/>
    </source>
</evidence>